<dbReference type="Proteomes" id="UP000037175">
    <property type="component" value="Unassembled WGS sequence"/>
</dbReference>
<evidence type="ECO:0000256" key="1">
    <source>
        <dbReference type="SAM" id="Phobius"/>
    </source>
</evidence>
<protein>
    <submittedName>
        <fullName evidence="2">Uncharacterized protein</fullName>
    </submittedName>
</protein>
<sequence length="45" mass="5237">MGGLAKTKKRPERKYTARSFRLYLGFAFIIGGVATLLINFFLQRW</sequence>
<evidence type="ECO:0000313" key="3">
    <source>
        <dbReference type="Proteomes" id="UP000037175"/>
    </source>
</evidence>
<name>A0A0L6W462_9FIRM</name>
<keyword evidence="3" id="KW-1185">Reference proteome</keyword>
<comment type="caution">
    <text evidence="2">The sequence shown here is derived from an EMBL/GenBank/DDBJ whole genome shotgun (WGS) entry which is preliminary data.</text>
</comment>
<proteinExistence type="predicted"/>
<gene>
    <name evidence="2" type="ORF">Tfer_1134</name>
</gene>
<dbReference type="RefSeq" id="WP_160315529.1">
    <property type="nucleotide sequence ID" value="NZ_LGTE01000005.1"/>
</dbReference>
<organism evidence="2 3">
    <name type="scientific">Thermincola ferriacetica</name>
    <dbReference type="NCBI Taxonomy" id="281456"/>
    <lineage>
        <taxon>Bacteria</taxon>
        <taxon>Bacillati</taxon>
        <taxon>Bacillota</taxon>
        <taxon>Clostridia</taxon>
        <taxon>Eubacteriales</taxon>
        <taxon>Thermincolaceae</taxon>
        <taxon>Thermincola</taxon>
    </lineage>
</organism>
<dbReference type="AlphaFoldDB" id="A0A0L6W462"/>
<keyword evidence="1" id="KW-0472">Membrane</keyword>
<reference evidence="3" key="1">
    <citation type="submission" date="2015-07" db="EMBL/GenBank/DDBJ databases">
        <title>Complete Genome of Thermincola ferriacetica strain Z-0001T.</title>
        <authorList>
            <person name="Lusk B."/>
            <person name="Badalamenti J.P."/>
            <person name="Parameswaran P."/>
            <person name="Bond D.R."/>
            <person name="Torres C.I."/>
        </authorList>
    </citation>
    <scope>NUCLEOTIDE SEQUENCE [LARGE SCALE GENOMIC DNA]</scope>
    <source>
        <strain evidence="3">Z-0001</strain>
    </source>
</reference>
<keyword evidence="1" id="KW-1133">Transmembrane helix</keyword>
<feature type="transmembrane region" description="Helical" evidence="1">
    <location>
        <begin position="20"/>
        <end position="42"/>
    </location>
</feature>
<evidence type="ECO:0000313" key="2">
    <source>
        <dbReference type="EMBL" id="KNZ70256.1"/>
    </source>
</evidence>
<dbReference type="EMBL" id="LGTE01000005">
    <property type="protein sequence ID" value="KNZ70256.1"/>
    <property type="molecule type" value="Genomic_DNA"/>
</dbReference>
<keyword evidence="1" id="KW-0812">Transmembrane</keyword>
<accession>A0A0L6W462</accession>